<comment type="caution">
    <text evidence="1">The sequence shown here is derived from an EMBL/GenBank/DDBJ whole genome shotgun (WGS) entry which is preliminary data.</text>
</comment>
<gene>
    <name evidence="1" type="ORF">H2198_001966</name>
</gene>
<organism evidence="1 2">
    <name type="scientific">Neophaeococcomyces mojaviensis</name>
    <dbReference type="NCBI Taxonomy" id="3383035"/>
    <lineage>
        <taxon>Eukaryota</taxon>
        <taxon>Fungi</taxon>
        <taxon>Dikarya</taxon>
        <taxon>Ascomycota</taxon>
        <taxon>Pezizomycotina</taxon>
        <taxon>Eurotiomycetes</taxon>
        <taxon>Chaetothyriomycetidae</taxon>
        <taxon>Chaetothyriales</taxon>
        <taxon>Chaetothyriales incertae sedis</taxon>
        <taxon>Neophaeococcomyces</taxon>
    </lineage>
</organism>
<keyword evidence="2" id="KW-1185">Reference proteome</keyword>
<accession>A0ACC3AFE7</accession>
<name>A0ACC3AFE7_9EURO</name>
<protein>
    <submittedName>
        <fullName evidence="1">Uncharacterized protein</fullName>
    </submittedName>
</protein>
<proteinExistence type="predicted"/>
<sequence length="579" mass="64240">MSSARSSSRSDQNAFKKPATLGSKARSFIPMTPRSLKTNAEHRNDFARQVAEQTGRGQDGQPPHKKFRSSAAPKGTRLGSGYVDRAQQRVQEQDEGAEDKQKRLKALEEMLKLQQIDAATFEELRSEIGIDGDLNTTHLIKGLDFKLLERARRGEDISKAVNAEEEEEEEEEEPAPSGVDVDDELEKALDRESGSQDTTTKREGVAEDVDDTPSAEVDIPAASLSRDELLRRLRQNRKNPSLLSSDTTSALAPVQPESQSTLDHSKFRKLESVPKSNKRKFTETINGRRREVLVITDKEGKTKRKTRWLDPEPDPAMQSKEDPNKEAWGGDLPAEVLARQKAAAGNTAKDNEDDDDDDDDIFGGVKEYDPLLGIDSDDEETTKPNAALKVEESKESGEDAPEGVSKAGVPLKSTSTLQPRNYFTTTSTTTTEDTEVSKSKDITHDPAILAALKRAAQIRRQEEEEEGNGDAEPSQTPEEKARNHSLLKKLQDQSWQDDLDIDMGFGGDTKYDDDDEGEDGKKQKLSEWTGGREDNEDDNESGKKSGGGANRKRDGKKKKGDKNSFKDVMSVLERREPKT</sequence>
<dbReference type="Proteomes" id="UP001172386">
    <property type="component" value="Unassembled WGS sequence"/>
</dbReference>
<evidence type="ECO:0000313" key="2">
    <source>
        <dbReference type="Proteomes" id="UP001172386"/>
    </source>
</evidence>
<dbReference type="EMBL" id="JAPDRQ010000023">
    <property type="protein sequence ID" value="KAJ9661398.1"/>
    <property type="molecule type" value="Genomic_DNA"/>
</dbReference>
<evidence type="ECO:0000313" key="1">
    <source>
        <dbReference type="EMBL" id="KAJ9661398.1"/>
    </source>
</evidence>
<reference evidence="1" key="1">
    <citation type="submission" date="2022-10" db="EMBL/GenBank/DDBJ databases">
        <title>Culturing micro-colonial fungi from biological soil crusts in the Mojave desert and describing Neophaeococcomyces mojavensis, and introducing the new genera and species Taxawa tesnikishii.</title>
        <authorList>
            <person name="Kurbessoian T."/>
            <person name="Stajich J.E."/>
        </authorList>
    </citation>
    <scope>NUCLEOTIDE SEQUENCE</scope>
    <source>
        <strain evidence="1">JES_112</strain>
    </source>
</reference>